<protein>
    <submittedName>
        <fullName evidence="3">DUF305 domain-containing protein</fullName>
    </submittedName>
</protein>
<organism evidence="3 4">
    <name type="scientific">Paramixta manurensis</name>
    <dbReference type="NCBI Taxonomy" id="2740817"/>
    <lineage>
        <taxon>Bacteria</taxon>
        <taxon>Pseudomonadati</taxon>
        <taxon>Pseudomonadota</taxon>
        <taxon>Gammaproteobacteria</taxon>
        <taxon>Enterobacterales</taxon>
        <taxon>Erwiniaceae</taxon>
        <taxon>Paramixta</taxon>
    </lineage>
</organism>
<dbReference type="KEGG" id="pmak:PMPD1_1342"/>
<reference evidence="3 4" key="1">
    <citation type="submission" date="2020-06" db="EMBL/GenBank/DDBJ databases">
        <title>Genome sequence of Paramixta manurensis strain PD-1.</title>
        <authorList>
            <person name="Lee C.W."/>
            <person name="Kim J."/>
        </authorList>
    </citation>
    <scope>NUCLEOTIDE SEQUENCE [LARGE SCALE GENOMIC DNA]</scope>
    <source>
        <strain evidence="3 4">PD-1</strain>
    </source>
</reference>
<sequence>MRTSVRYTLPLCTLLLGYSLSGSAHQAMQHTQNTRQTAQNESAFMQENQQAMDQMMAGMSVKASGDVDRDFVTMMIAHHEGAIAMAQSELRYGHNVPLRRIAQEIIVTQQQEIAAMRQALGDALPASTPAPDQINHANP</sequence>
<dbReference type="InterPro" id="IPR012347">
    <property type="entry name" value="Ferritin-like"/>
</dbReference>
<dbReference type="InterPro" id="IPR005183">
    <property type="entry name" value="DUF305_CopM-like"/>
</dbReference>
<evidence type="ECO:0000256" key="1">
    <source>
        <dbReference type="SAM" id="SignalP"/>
    </source>
</evidence>
<keyword evidence="4" id="KW-1185">Reference proteome</keyword>
<name>A0A6M8UBL6_9GAMM</name>
<dbReference type="Pfam" id="PF03713">
    <property type="entry name" value="DUF305"/>
    <property type="match status" value="1"/>
</dbReference>
<dbReference type="AlphaFoldDB" id="A0A6M8UBL6"/>
<dbReference type="RefSeq" id="WP_173633326.1">
    <property type="nucleotide sequence ID" value="NZ_CP054212.1"/>
</dbReference>
<feature type="signal peptide" evidence="1">
    <location>
        <begin position="1"/>
        <end position="26"/>
    </location>
</feature>
<keyword evidence="1" id="KW-0732">Signal</keyword>
<feature type="chain" id="PRO_5026705936" evidence="1">
    <location>
        <begin position="27"/>
        <end position="139"/>
    </location>
</feature>
<dbReference type="Proteomes" id="UP000505325">
    <property type="component" value="Chromosome"/>
</dbReference>
<proteinExistence type="predicted"/>
<dbReference type="PANTHER" id="PTHR36933:SF1">
    <property type="entry name" value="SLL0788 PROTEIN"/>
    <property type="match status" value="1"/>
</dbReference>
<dbReference type="PANTHER" id="PTHR36933">
    <property type="entry name" value="SLL0788 PROTEIN"/>
    <property type="match status" value="1"/>
</dbReference>
<evidence type="ECO:0000313" key="3">
    <source>
        <dbReference type="EMBL" id="QKJ86301.1"/>
    </source>
</evidence>
<gene>
    <name evidence="3" type="ORF">PMPD1_1342</name>
</gene>
<evidence type="ECO:0000313" key="4">
    <source>
        <dbReference type="Proteomes" id="UP000505325"/>
    </source>
</evidence>
<feature type="domain" description="DUF305" evidence="2">
    <location>
        <begin position="30"/>
        <end position="120"/>
    </location>
</feature>
<dbReference type="EMBL" id="CP054212">
    <property type="protein sequence ID" value="QKJ86301.1"/>
    <property type="molecule type" value="Genomic_DNA"/>
</dbReference>
<dbReference type="Gene3D" id="1.20.1260.10">
    <property type="match status" value="1"/>
</dbReference>
<accession>A0A6M8UBL6</accession>
<evidence type="ECO:0000259" key="2">
    <source>
        <dbReference type="Pfam" id="PF03713"/>
    </source>
</evidence>